<gene>
    <name evidence="2" type="ORF">QR680_010838</name>
</gene>
<organism evidence="2 3">
    <name type="scientific">Steinernema hermaphroditum</name>
    <dbReference type="NCBI Taxonomy" id="289476"/>
    <lineage>
        <taxon>Eukaryota</taxon>
        <taxon>Metazoa</taxon>
        <taxon>Ecdysozoa</taxon>
        <taxon>Nematoda</taxon>
        <taxon>Chromadorea</taxon>
        <taxon>Rhabditida</taxon>
        <taxon>Tylenchina</taxon>
        <taxon>Panagrolaimomorpha</taxon>
        <taxon>Strongyloidoidea</taxon>
        <taxon>Steinernematidae</taxon>
        <taxon>Steinernema</taxon>
    </lineage>
</organism>
<evidence type="ECO:0000313" key="2">
    <source>
        <dbReference type="EMBL" id="KAK0428500.1"/>
    </source>
</evidence>
<dbReference type="Proteomes" id="UP001175271">
    <property type="component" value="Unassembled WGS sequence"/>
</dbReference>
<feature type="region of interest" description="Disordered" evidence="1">
    <location>
        <begin position="155"/>
        <end position="188"/>
    </location>
</feature>
<name>A0AA39IQA3_9BILA</name>
<comment type="caution">
    <text evidence="2">The sequence shown here is derived from an EMBL/GenBank/DDBJ whole genome shotgun (WGS) entry which is preliminary data.</text>
</comment>
<sequence length="188" mass="22003">MFTKNEYSRLDTRRRLNDVAETKPSRTIKQEMPMLLTTEVKKEPEEGDGFSPSWTIEAETHLLAMIIQYRPSGKQGSQNMDRLVVEMNRIIEDDEFTCYECVLSDKDYEEFKKRQTQGAARGPAKTYEPVWDIRPTREEVFAKLDEFFNMENILAREPLDGSASPEEESEKMDEPKPKRKRGRKKKSV</sequence>
<reference evidence="2" key="1">
    <citation type="submission" date="2023-06" db="EMBL/GenBank/DDBJ databases">
        <title>Genomic analysis of the entomopathogenic nematode Steinernema hermaphroditum.</title>
        <authorList>
            <person name="Schwarz E.M."/>
            <person name="Heppert J.K."/>
            <person name="Baniya A."/>
            <person name="Schwartz H.T."/>
            <person name="Tan C.-H."/>
            <person name="Antoshechkin I."/>
            <person name="Sternberg P.W."/>
            <person name="Goodrich-Blair H."/>
            <person name="Dillman A.R."/>
        </authorList>
    </citation>
    <scope>NUCLEOTIDE SEQUENCE</scope>
    <source>
        <strain evidence="2">PS9179</strain>
        <tissue evidence="2">Whole animal</tissue>
    </source>
</reference>
<feature type="compositionally biased region" description="Basic residues" evidence="1">
    <location>
        <begin position="177"/>
        <end position="188"/>
    </location>
</feature>
<evidence type="ECO:0000313" key="3">
    <source>
        <dbReference type="Proteomes" id="UP001175271"/>
    </source>
</evidence>
<dbReference type="AlphaFoldDB" id="A0AA39IQA3"/>
<evidence type="ECO:0000256" key="1">
    <source>
        <dbReference type="SAM" id="MobiDB-lite"/>
    </source>
</evidence>
<protein>
    <submittedName>
        <fullName evidence="2">Uncharacterized protein</fullName>
    </submittedName>
</protein>
<proteinExistence type="predicted"/>
<accession>A0AA39IQA3</accession>
<dbReference type="EMBL" id="JAUCMV010000001">
    <property type="protein sequence ID" value="KAK0428500.1"/>
    <property type="molecule type" value="Genomic_DNA"/>
</dbReference>
<keyword evidence="3" id="KW-1185">Reference proteome</keyword>